<evidence type="ECO:0000256" key="7">
    <source>
        <dbReference type="ARBA" id="ARBA00039877"/>
    </source>
</evidence>
<dbReference type="InterPro" id="IPR015433">
    <property type="entry name" value="PI3/4_kinase"/>
</dbReference>
<dbReference type="GO" id="GO:0005741">
    <property type="term" value="C:mitochondrial outer membrane"/>
    <property type="evidence" value="ECO:0007669"/>
    <property type="project" value="UniProtKB-SubCell"/>
</dbReference>
<dbReference type="InterPro" id="IPR011009">
    <property type="entry name" value="Kinase-like_dom_sf"/>
</dbReference>
<feature type="compositionally biased region" description="Low complexity" evidence="8">
    <location>
        <begin position="195"/>
        <end position="206"/>
    </location>
</feature>
<dbReference type="WBParaSite" id="MCU_005852-RB">
    <property type="protein sequence ID" value="MCU_005852-RB"/>
    <property type="gene ID" value="MCU_005852"/>
</dbReference>
<dbReference type="InterPro" id="IPR018936">
    <property type="entry name" value="PI3/4_kinase_CS"/>
</dbReference>
<feature type="region of interest" description="Disordered" evidence="8">
    <location>
        <begin position="618"/>
        <end position="655"/>
    </location>
</feature>
<dbReference type="Gene3D" id="1.10.1070.11">
    <property type="entry name" value="Phosphatidylinositol 3-/4-kinase, catalytic domain"/>
    <property type="match status" value="1"/>
</dbReference>
<dbReference type="PROSITE" id="PS00915">
    <property type="entry name" value="PI3_4_KINASE_1"/>
    <property type="match status" value="1"/>
</dbReference>
<evidence type="ECO:0000259" key="9">
    <source>
        <dbReference type="PROSITE" id="PS50290"/>
    </source>
</evidence>
<feature type="domain" description="PI3K/PI4K catalytic" evidence="9">
    <location>
        <begin position="697"/>
        <end position="978"/>
    </location>
</feature>
<feature type="region of interest" description="Disordered" evidence="8">
    <location>
        <begin position="182"/>
        <end position="254"/>
    </location>
</feature>
<dbReference type="SMART" id="SM00146">
    <property type="entry name" value="PI3Kc"/>
    <property type="match status" value="1"/>
</dbReference>
<dbReference type="EC" id="2.7.1.67" evidence="2"/>
<dbReference type="GO" id="GO:0004430">
    <property type="term" value="F:1-phosphatidylinositol 4-kinase activity"/>
    <property type="evidence" value="ECO:0007669"/>
    <property type="project" value="UniProtKB-EC"/>
</dbReference>
<dbReference type="SUPFAM" id="SSF56112">
    <property type="entry name" value="Protein kinase-like (PK-like)"/>
    <property type="match status" value="1"/>
</dbReference>
<evidence type="ECO:0000256" key="1">
    <source>
        <dbReference type="ARBA" id="ARBA00004450"/>
    </source>
</evidence>
<keyword evidence="4" id="KW-0418">Kinase</keyword>
<dbReference type="InterPro" id="IPR049160">
    <property type="entry name" value="PI4KB-PIK1_PIK"/>
</dbReference>
<name>A0A5K3F6L0_MESCO</name>
<feature type="compositionally biased region" description="Gly residues" evidence="8">
    <location>
        <begin position="619"/>
        <end position="629"/>
    </location>
</feature>
<feature type="region of interest" description="Disordered" evidence="8">
    <location>
        <begin position="266"/>
        <end position="355"/>
    </location>
</feature>
<evidence type="ECO:0000256" key="6">
    <source>
        <dbReference type="ARBA" id="ARBA00037860"/>
    </source>
</evidence>
<evidence type="ECO:0000313" key="10">
    <source>
        <dbReference type="WBParaSite" id="MCU_005852-RB"/>
    </source>
</evidence>
<dbReference type="Gene3D" id="3.30.1010.10">
    <property type="entry name" value="Phosphatidylinositol 3-kinase Catalytic Subunit, Chain A, domain 4"/>
    <property type="match status" value="1"/>
</dbReference>
<organism evidence="10">
    <name type="scientific">Mesocestoides corti</name>
    <name type="common">Flatworm</name>
    <dbReference type="NCBI Taxonomy" id="53468"/>
    <lineage>
        <taxon>Eukaryota</taxon>
        <taxon>Metazoa</taxon>
        <taxon>Spiralia</taxon>
        <taxon>Lophotrochozoa</taxon>
        <taxon>Platyhelminthes</taxon>
        <taxon>Cestoda</taxon>
        <taxon>Eucestoda</taxon>
        <taxon>Cyclophyllidea</taxon>
        <taxon>Mesocestoididae</taxon>
        <taxon>Mesocestoides</taxon>
    </lineage>
</organism>
<dbReference type="PANTHER" id="PTHR10048:SF22">
    <property type="entry name" value="PHOSPHATIDYLINOSITOL 4-KINASE BETA"/>
    <property type="match status" value="1"/>
</dbReference>
<protein>
    <recommendedName>
        <fullName evidence="7">Phosphatidylinositol 4-kinase beta</fullName>
        <ecNumber evidence="2">2.7.1.67</ecNumber>
    </recommendedName>
</protein>
<dbReference type="InterPro" id="IPR057754">
    <property type="entry name" value="PI4-kinase_beta/PIK1_cat"/>
</dbReference>
<dbReference type="Pfam" id="PF21245">
    <property type="entry name" value="PI4KB-PIK1_PIK"/>
    <property type="match status" value="1"/>
</dbReference>
<dbReference type="PANTHER" id="PTHR10048">
    <property type="entry name" value="PHOSPHATIDYLINOSITOL KINASE"/>
    <property type="match status" value="1"/>
</dbReference>
<reference evidence="10" key="1">
    <citation type="submission" date="2019-11" db="UniProtKB">
        <authorList>
            <consortium name="WormBaseParasite"/>
        </authorList>
    </citation>
    <scope>IDENTIFICATION</scope>
</reference>
<keyword evidence="3" id="KW-0808">Transferase</keyword>
<sequence>MSAAQTTLAAKPHKDLGVDAPVNHNAKTLHQQENPRVPLSPCQRRACPGQATPADSSLVDSPSLLRLFDSSVFTIHHAMFYLFKNNTVGVQRYLSGRLFSFPTDEVDFYLPQLPILFLRHRDSAKCLQSYLSHRVNTSLRFATELAWLLETLCTSSPSSPSLFAGTPKLPSGTHRVLRRLVHPPAPSTSLPHQTAPSPSLPSASCSMNETKDGPDTSSITGSLDYSASAEETNREESRLKSCESCCDGEGVDAEQPVMPSRFAALEESEHPRPVTPEGHAKLASSTSTLGSLEQQELASVDAAKDEDDNQPRTKHKRTSSDLTYLLGSGTRQVAGIRGPSLPTVSGNESSADDDQTQELELEEVSLNPKIAAFAASKSARSQSWINMHASFYDRTCRSDTHLLCLAANPRSPSFSTDLLYLPPAQTQHLPRLTEGLQELLDESLHADQIASICRGEWDFINALLSISRRLTDYRSKEQRTGHLQAELSKLNAGLPARVWLPVEKTEHIVLRIPPSAAVCLNSAEKAPYLIYVEVLVCDDITKAQLPQRTGIATGFTPSNIPNHRFHDTSARHHLCSSLHGVNFSPLLTPTSSKLSIGVVRAIAAPDLISLFSMDSGESSAGGGGGGGGVTESASNPGEAAVDDTAEKAARASKRKTDNRVYIKAKEIRERLEKNAACQPQRTFRLDPEDPSAAVLKEPWELKSRRIQESSPWGHLPGWQLAAAIIKVGDDLRQEQLAHQLLSLLKRIWEENHVELWLRPLNIVITSHDSGLIELIQDTVSLHQIRRHAKMSLRDYIIREHGPPNSEGFLTAQKNFVQSCAAYCIVGYLFQVKDRHNGNILIDREGHVIHIDYGFMLSASPGRNFGFEMSPFKLTPEQVELMGGLGSDMFTYYQALILRGLLVARKCMDELILLVEMARAGYPHLPCFTSSTSSFIGSRSKSTHPTIEALRQRFMLSSTDECLSRFVAGMVRQSLNSLTTRLYDNYQYYANGIL</sequence>
<feature type="compositionally biased region" description="Polar residues" evidence="8">
    <location>
        <begin position="283"/>
        <end position="297"/>
    </location>
</feature>
<dbReference type="AlphaFoldDB" id="A0A5K3F6L0"/>
<proteinExistence type="predicted"/>
<comment type="catalytic activity">
    <reaction evidence="5">
        <text>a 1,2-diacyl-sn-glycero-3-phospho-(1D-myo-inositol) + ATP = a 1,2-diacyl-sn-glycero-3-phospho-(1D-myo-inositol 4-phosphate) + ADP + H(+)</text>
        <dbReference type="Rhea" id="RHEA:19877"/>
        <dbReference type="ChEBI" id="CHEBI:15378"/>
        <dbReference type="ChEBI" id="CHEBI:30616"/>
        <dbReference type="ChEBI" id="CHEBI:57880"/>
        <dbReference type="ChEBI" id="CHEBI:58178"/>
        <dbReference type="ChEBI" id="CHEBI:456216"/>
        <dbReference type="EC" id="2.7.1.67"/>
    </reaction>
    <physiologicalReaction direction="left-to-right" evidence="5">
        <dbReference type="Rhea" id="RHEA:19878"/>
    </physiologicalReaction>
</comment>
<dbReference type="PROSITE" id="PS50290">
    <property type="entry name" value="PI3_4_KINASE_3"/>
    <property type="match status" value="1"/>
</dbReference>
<dbReference type="InterPro" id="IPR036940">
    <property type="entry name" value="PI3/4_kinase_cat_sf"/>
</dbReference>
<accession>A0A5K3F6L0</accession>
<evidence type="ECO:0000256" key="2">
    <source>
        <dbReference type="ARBA" id="ARBA00012169"/>
    </source>
</evidence>
<comment type="subcellular location">
    <subcellularLocation>
        <location evidence="1">Mitochondrion outer membrane</location>
        <topology evidence="1">Peripheral membrane protein</topology>
    </subcellularLocation>
    <subcellularLocation>
        <location evidence="6">Rough endoplasmic reticulum membrane</location>
        <topology evidence="6">Peripheral membrane protein</topology>
    </subcellularLocation>
</comment>
<evidence type="ECO:0000256" key="5">
    <source>
        <dbReference type="ARBA" id="ARBA00036767"/>
    </source>
</evidence>
<feature type="compositionally biased region" description="Basic and acidic residues" evidence="8">
    <location>
        <begin position="231"/>
        <end position="241"/>
    </location>
</feature>
<dbReference type="CDD" id="cd05168">
    <property type="entry name" value="PI4Kc_III_beta"/>
    <property type="match status" value="1"/>
</dbReference>
<dbReference type="InterPro" id="IPR000403">
    <property type="entry name" value="PI3/4_kinase_cat_dom"/>
</dbReference>
<dbReference type="Pfam" id="PF00454">
    <property type="entry name" value="PI3_PI4_kinase"/>
    <property type="match status" value="1"/>
</dbReference>
<feature type="region of interest" description="Disordered" evidence="8">
    <location>
        <begin position="1"/>
        <end position="21"/>
    </location>
</feature>
<evidence type="ECO:0000256" key="3">
    <source>
        <dbReference type="ARBA" id="ARBA00022679"/>
    </source>
</evidence>
<dbReference type="FunFam" id="1.10.1070.11:FF:000016">
    <property type="entry name" value="PIK1p Phosphatidylinositol 4-kinase"/>
    <property type="match status" value="1"/>
</dbReference>
<evidence type="ECO:0000256" key="4">
    <source>
        <dbReference type="ARBA" id="ARBA00022777"/>
    </source>
</evidence>
<feature type="compositionally biased region" description="Basic and acidic residues" evidence="8">
    <location>
        <begin position="644"/>
        <end position="655"/>
    </location>
</feature>
<feature type="compositionally biased region" description="Polar residues" evidence="8">
    <location>
        <begin position="215"/>
        <end position="225"/>
    </location>
</feature>
<dbReference type="GO" id="GO:0030867">
    <property type="term" value="C:rough endoplasmic reticulum membrane"/>
    <property type="evidence" value="ECO:0007669"/>
    <property type="project" value="UniProtKB-SubCell"/>
</dbReference>
<dbReference type="GO" id="GO:0048015">
    <property type="term" value="P:phosphatidylinositol-mediated signaling"/>
    <property type="evidence" value="ECO:0007669"/>
    <property type="project" value="TreeGrafter"/>
</dbReference>
<evidence type="ECO:0000256" key="8">
    <source>
        <dbReference type="SAM" id="MobiDB-lite"/>
    </source>
</evidence>
<dbReference type="GO" id="GO:0046854">
    <property type="term" value="P:phosphatidylinositol phosphate biosynthetic process"/>
    <property type="evidence" value="ECO:0007669"/>
    <property type="project" value="InterPro"/>
</dbReference>